<evidence type="ECO:0000313" key="1">
    <source>
        <dbReference type="Proteomes" id="UP000887565"/>
    </source>
</evidence>
<protein>
    <submittedName>
        <fullName evidence="2">Uncharacterized protein</fullName>
    </submittedName>
</protein>
<evidence type="ECO:0000313" key="2">
    <source>
        <dbReference type="WBParaSite" id="nRc.2.0.1.t29718-RA"/>
    </source>
</evidence>
<proteinExistence type="predicted"/>
<dbReference type="WBParaSite" id="nRc.2.0.1.t29718-RA">
    <property type="protein sequence ID" value="nRc.2.0.1.t29718-RA"/>
    <property type="gene ID" value="nRc.2.0.1.g29718"/>
</dbReference>
<name>A0A915JUE0_ROMCU</name>
<accession>A0A915JUE0</accession>
<reference evidence="2" key="1">
    <citation type="submission" date="2022-11" db="UniProtKB">
        <authorList>
            <consortium name="WormBaseParasite"/>
        </authorList>
    </citation>
    <scope>IDENTIFICATION</scope>
</reference>
<dbReference type="AlphaFoldDB" id="A0A915JUE0"/>
<dbReference type="Proteomes" id="UP000887565">
    <property type="component" value="Unplaced"/>
</dbReference>
<organism evidence="1 2">
    <name type="scientific">Romanomermis culicivorax</name>
    <name type="common">Nematode worm</name>
    <dbReference type="NCBI Taxonomy" id="13658"/>
    <lineage>
        <taxon>Eukaryota</taxon>
        <taxon>Metazoa</taxon>
        <taxon>Ecdysozoa</taxon>
        <taxon>Nematoda</taxon>
        <taxon>Enoplea</taxon>
        <taxon>Dorylaimia</taxon>
        <taxon>Mermithida</taxon>
        <taxon>Mermithoidea</taxon>
        <taxon>Mermithidae</taxon>
        <taxon>Romanomermis</taxon>
    </lineage>
</organism>
<keyword evidence="1" id="KW-1185">Reference proteome</keyword>
<sequence>MKLNPLWLWVGHQCMSNLMRRSTPQRRPQPVANPFGFSDYPFGFSDYLPNDYYDHPQPQYKLLGTSHRKEDS</sequence>